<gene>
    <name evidence="2" type="ORF">BDW02DRAFT_515685</name>
</gene>
<dbReference type="PROSITE" id="PS51375">
    <property type="entry name" value="PPR"/>
    <property type="match status" value="2"/>
</dbReference>
<dbReference type="EMBL" id="ML975248">
    <property type="protein sequence ID" value="KAF1838909.1"/>
    <property type="molecule type" value="Genomic_DNA"/>
</dbReference>
<protein>
    <recommendedName>
        <fullName evidence="4">TPR-like protein</fullName>
    </recommendedName>
</protein>
<dbReference type="GO" id="GO:0005739">
    <property type="term" value="C:mitochondrion"/>
    <property type="evidence" value="ECO:0007669"/>
    <property type="project" value="TreeGrafter"/>
</dbReference>
<feature type="repeat" description="PPR" evidence="1">
    <location>
        <begin position="548"/>
        <end position="582"/>
    </location>
</feature>
<dbReference type="Gene3D" id="1.25.40.10">
    <property type="entry name" value="Tetratricopeptide repeat domain"/>
    <property type="match status" value="2"/>
</dbReference>
<evidence type="ECO:0000313" key="3">
    <source>
        <dbReference type="Proteomes" id="UP000800040"/>
    </source>
</evidence>
<dbReference type="PANTHER" id="PTHR47938:SF35">
    <property type="entry name" value="PENTATRICOPEPTIDE REPEAT-CONTAINING PROTEIN 4, MITOCHONDRIAL-RELATED"/>
    <property type="match status" value="1"/>
</dbReference>
<dbReference type="OrthoDB" id="185373at2759"/>
<dbReference type="GO" id="GO:0140053">
    <property type="term" value="P:mitochondrial gene expression"/>
    <property type="evidence" value="ECO:0007669"/>
    <property type="project" value="TreeGrafter"/>
</dbReference>
<proteinExistence type="predicted"/>
<dbReference type="Pfam" id="PF01535">
    <property type="entry name" value="PPR"/>
    <property type="match status" value="1"/>
</dbReference>
<sequence length="1092" mass="125718">MTGQVMLERASTCLESGACQLFRTPKPCLPSRRFPTKVRHSTPPHGAPLDFLYPRKTLALRNQLSIHSPNATRIRHFSAVGKQPVDGEANVDAHVAAQAREGAARSLRTSDAAVELRKVLRSSEPGKQELAWQLYTAIPEEQLADQGDLPCDLLEYLVLDGYPTIPNHVLEVFEAFRDSKNSLLLRPTSYRAAVMAYISLNRIGPAISLLEDVDNSTGIDMWHFGTDIVLQYTVSQEQWDLVLRVFRTFLEQTPTIRGRYTTVAIRYGNTLPELWREVAQLPELLEHLDSFLRYVREFSEEIKSSPIRKQQFNSFVMTFVPCAMNRVLFTKDPDEDFIWDYFLKLFDTLHSLDLPLSACYEYAIKRMLELPRYQTYINKRKIWLELYKRYRERYLENVSFETRPSQNLIRNLIFQQSAYGLYRVEAHVQDLRAFYPQRPLRPGLLRRLIQFYAIHGDVERLRAYIDELKTNYKDEITIEIVSSLPYAYAQRADVDGTIAQFKRIHEEYGMTPDTTCWNILLLAYIRADDLDGSLECLNNAIECGVVPDVQTYGPLLDFCAQRGDVEAFEALFSRAKRQGVHLEGDVRARSGYVKAFLNVGDPVGAEAIADRMLQNWQAGTLYGDPLTHTWNLLIQHHALNCNLPAARQLYRQMVENNIPLDTWTYGSLMRALIEVKQTNAAWRILRVTMPDKNVRVHALHYAIVITGFLREKQVPLAMAAYKTMKKRNVTQTEASRKATLQALGVADLKELKKRRAKHPNYRLLRTEESLEEMLATSVQDSVHEEPTHNRSLDSHNFGSVPQAYYGLMISLYSTRSALKICRKLIRKAEEAAPDSEDYITPLSLLTSMMDAHLKSGMHSEVYRCWRLARETATKLTKTFSQAVQPASTFPELTEFGSLVHPSVQERFQTSRIANNRRHILNGASRIFFRSLFAQSTDSALELAQTTIHNLLTHGFVIDNFVWNEFIQHLAARDRLADAFSICEVYLMPRFPGWRDLHPGYKRFDRTGYQWMELRHYEITKTGVLPRYKTLVLLAKAYERVKRDERNGLGYDEQAQAWLSETLERGSPMTIRAIETMPVTSDKLQEREFHGAL</sequence>
<dbReference type="InterPro" id="IPR011990">
    <property type="entry name" value="TPR-like_helical_dom_sf"/>
</dbReference>
<evidence type="ECO:0000256" key="1">
    <source>
        <dbReference type="PROSITE-ProRule" id="PRU00708"/>
    </source>
</evidence>
<accession>A0A6A5KU12</accession>
<feature type="repeat" description="PPR" evidence="1">
    <location>
        <begin position="513"/>
        <end position="547"/>
    </location>
</feature>
<dbReference type="AlphaFoldDB" id="A0A6A5KU12"/>
<evidence type="ECO:0008006" key="4">
    <source>
        <dbReference type="Google" id="ProtNLM"/>
    </source>
</evidence>
<dbReference type="Proteomes" id="UP000800040">
    <property type="component" value="Unassembled WGS sequence"/>
</dbReference>
<keyword evidence="3" id="KW-1185">Reference proteome</keyword>
<dbReference type="Pfam" id="PF13041">
    <property type="entry name" value="PPR_2"/>
    <property type="match status" value="1"/>
</dbReference>
<dbReference type="GO" id="GO:0003729">
    <property type="term" value="F:mRNA binding"/>
    <property type="evidence" value="ECO:0007669"/>
    <property type="project" value="TreeGrafter"/>
</dbReference>
<evidence type="ECO:0000313" key="2">
    <source>
        <dbReference type="EMBL" id="KAF1838909.1"/>
    </source>
</evidence>
<dbReference type="NCBIfam" id="TIGR00756">
    <property type="entry name" value="PPR"/>
    <property type="match status" value="1"/>
</dbReference>
<name>A0A6A5KU12_9PLEO</name>
<organism evidence="2 3">
    <name type="scientific">Decorospora gaudefroyi</name>
    <dbReference type="NCBI Taxonomy" id="184978"/>
    <lineage>
        <taxon>Eukaryota</taxon>
        <taxon>Fungi</taxon>
        <taxon>Dikarya</taxon>
        <taxon>Ascomycota</taxon>
        <taxon>Pezizomycotina</taxon>
        <taxon>Dothideomycetes</taxon>
        <taxon>Pleosporomycetidae</taxon>
        <taxon>Pleosporales</taxon>
        <taxon>Pleosporineae</taxon>
        <taxon>Pleosporaceae</taxon>
        <taxon>Decorospora</taxon>
    </lineage>
</organism>
<reference evidence="2" key="1">
    <citation type="submission" date="2020-01" db="EMBL/GenBank/DDBJ databases">
        <authorList>
            <consortium name="DOE Joint Genome Institute"/>
            <person name="Haridas S."/>
            <person name="Albert R."/>
            <person name="Binder M."/>
            <person name="Bloem J."/>
            <person name="Labutti K."/>
            <person name="Salamov A."/>
            <person name="Andreopoulos B."/>
            <person name="Baker S.E."/>
            <person name="Barry K."/>
            <person name="Bills G."/>
            <person name="Bluhm B.H."/>
            <person name="Cannon C."/>
            <person name="Castanera R."/>
            <person name="Culley D.E."/>
            <person name="Daum C."/>
            <person name="Ezra D."/>
            <person name="Gonzalez J.B."/>
            <person name="Henrissat B."/>
            <person name="Kuo A."/>
            <person name="Liang C."/>
            <person name="Lipzen A."/>
            <person name="Lutzoni F."/>
            <person name="Magnuson J."/>
            <person name="Mondo S."/>
            <person name="Nolan M."/>
            <person name="Ohm R."/>
            <person name="Pangilinan J."/>
            <person name="Park H.-J."/>
            <person name="Ramirez L."/>
            <person name="Alfaro M."/>
            <person name="Sun H."/>
            <person name="Tritt A."/>
            <person name="Yoshinaga Y."/>
            <person name="Zwiers L.-H."/>
            <person name="Turgeon B.G."/>
            <person name="Goodwin S.B."/>
            <person name="Spatafora J.W."/>
            <person name="Crous P.W."/>
            <person name="Grigoriev I.V."/>
        </authorList>
    </citation>
    <scope>NUCLEOTIDE SEQUENCE</scope>
    <source>
        <strain evidence="2">P77</strain>
    </source>
</reference>
<dbReference type="PANTHER" id="PTHR47938">
    <property type="entry name" value="RESPIRATORY COMPLEX I CHAPERONE (CIA84), PUTATIVE (AFU_ORTHOLOGUE AFUA_2G06020)-RELATED"/>
    <property type="match status" value="1"/>
</dbReference>
<dbReference type="InterPro" id="IPR002885">
    <property type="entry name" value="PPR_rpt"/>
</dbReference>